<evidence type="ECO:0000313" key="11">
    <source>
        <dbReference type="Proteomes" id="UP000472372"/>
    </source>
</evidence>
<keyword evidence="4" id="KW-0833">Ubl conjugation pathway</keyword>
<gene>
    <name evidence="10" type="ORF">PTTW11_00220</name>
</gene>
<dbReference type="GO" id="GO:0006508">
    <property type="term" value="P:proteolysis"/>
    <property type="evidence" value="ECO:0007669"/>
    <property type="project" value="UniProtKB-KW"/>
</dbReference>
<feature type="domain" description="DUF3645" evidence="8">
    <location>
        <begin position="2380"/>
        <end position="2415"/>
    </location>
</feature>
<dbReference type="Pfam" id="PF12359">
    <property type="entry name" value="DUF3645"/>
    <property type="match status" value="1"/>
</dbReference>
<dbReference type="InterPro" id="IPR022105">
    <property type="entry name" value="DUF3645"/>
</dbReference>
<proteinExistence type="predicted"/>
<dbReference type="InterPro" id="IPR022099">
    <property type="entry name" value="DUF3638"/>
</dbReference>
<feature type="domain" description="DUF3638" evidence="7">
    <location>
        <begin position="2036"/>
        <end position="2257"/>
    </location>
</feature>
<protein>
    <recommendedName>
        <fullName evidence="2">ubiquitinyl hydrolase 1</fullName>
        <ecNumber evidence="2">3.4.19.12</ecNumber>
    </recommendedName>
</protein>
<dbReference type="PANTHER" id="PTHR13367:SF34">
    <property type="match status" value="1"/>
</dbReference>
<keyword evidence="5" id="KW-0378">Hydrolase</keyword>
<dbReference type="EMBL" id="HG992977">
    <property type="protein sequence ID" value="CAE6995912.1"/>
    <property type="molecule type" value="Genomic_DNA"/>
</dbReference>
<keyword evidence="3" id="KW-0645">Protease</keyword>
<evidence type="ECO:0000256" key="5">
    <source>
        <dbReference type="ARBA" id="ARBA00022801"/>
    </source>
</evidence>
<evidence type="ECO:0000256" key="2">
    <source>
        <dbReference type="ARBA" id="ARBA00012759"/>
    </source>
</evidence>
<evidence type="ECO:0000256" key="6">
    <source>
        <dbReference type="ARBA" id="ARBA00022807"/>
    </source>
</evidence>
<evidence type="ECO:0000259" key="9">
    <source>
        <dbReference type="Pfam" id="PF20255"/>
    </source>
</evidence>
<evidence type="ECO:0000256" key="4">
    <source>
        <dbReference type="ARBA" id="ARBA00022786"/>
    </source>
</evidence>
<organism evidence="10 11">
    <name type="scientific">Pyrenophora teres f. teres</name>
    <dbReference type="NCBI Taxonomy" id="97479"/>
    <lineage>
        <taxon>Eukaryota</taxon>
        <taxon>Fungi</taxon>
        <taxon>Dikarya</taxon>
        <taxon>Ascomycota</taxon>
        <taxon>Pezizomycotina</taxon>
        <taxon>Dothideomycetes</taxon>
        <taxon>Pleosporomycetidae</taxon>
        <taxon>Pleosporales</taxon>
        <taxon>Pleosporineae</taxon>
        <taxon>Pleosporaceae</taxon>
        <taxon>Pyrenophora</taxon>
    </lineage>
</organism>
<evidence type="ECO:0000259" key="7">
    <source>
        <dbReference type="Pfam" id="PF12340"/>
    </source>
</evidence>
<reference evidence="10" key="1">
    <citation type="submission" date="2021-02" db="EMBL/GenBank/DDBJ databases">
        <authorList>
            <person name="Syme A R."/>
            <person name="Syme A R."/>
            <person name="Moolhuijzen P."/>
        </authorList>
    </citation>
    <scope>NUCLEOTIDE SEQUENCE</scope>
    <source>
        <strain evidence="10">W1-1</strain>
    </source>
</reference>
<evidence type="ECO:0000256" key="3">
    <source>
        <dbReference type="ARBA" id="ARBA00022670"/>
    </source>
</evidence>
<feature type="domain" description="DUF6606" evidence="9">
    <location>
        <begin position="12"/>
        <end position="285"/>
    </location>
</feature>
<dbReference type="InterPro" id="IPR046541">
    <property type="entry name" value="DUF6606"/>
</dbReference>
<comment type="catalytic activity">
    <reaction evidence="1">
        <text>Thiol-dependent hydrolysis of ester, thioester, amide, peptide and isopeptide bonds formed by the C-terminal Gly of ubiquitin (a 76-residue protein attached to proteins as an intracellular targeting signal).</text>
        <dbReference type="EC" id="3.4.19.12"/>
    </reaction>
</comment>
<dbReference type="PANTHER" id="PTHR13367">
    <property type="entry name" value="UBIQUITIN THIOESTERASE"/>
    <property type="match status" value="1"/>
</dbReference>
<keyword evidence="6" id="KW-0788">Thiol protease</keyword>
<dbReference type="Pfam" id="PF12340">
    <property type="entry name" value="DUF3638"/>
    <property type="match status" value="1"/>
</dbReference>
<accession>A0A6S6V817</accession>
<dbReference type="Pfam" id="PF20255">
    <property type="entry name" value="DUF6606"/>
    <property type="match status" value="1"/>
</dbReference>
<dbReference type="Proteomes" id="UP000472372">
    <property type="component" value="Chromosome 1"/>
</dbReference>
<evidence type="ECO:0000259" key="8">
    <source>
        <dbReference type="Pfam" id="PF12359"/>
    </source>
</evidence>
<sequence>MSSLSLEATLYLFHHFVLPPKLPQESDWKAEYEDALLDTTVEVLQSFGGTLRNEQPQVAGHIDLVASAVQNLRCIRDPYGFIIDSELARLLHDLASSKTSETVPIEIKAQNAAVIVSKQNAGTHVVFEVFELSPPNETVMRTKGRLKRSFPTYACQIPLKQFQEQGLIEALAHTLSRMSLEEAPDFQPQTRKNKKEHIEIRDTTHPGLVTDFLMHLLSVVGQPIDVQGIWKNTREDVLLHRALLPWRRSPLWLLIRTTMQLQLSRTSSANVYKAVMIHLLARLLKSMKFYYELIDSDLLYVISAKLTGRLQKLRNLIPGSSFNLYTKSAQKLLEEVQLQMTARAKCVTNSMGNSIDMAVLANLKPHNDLDIHLPQVDGFIAKISRRTRRSNVSDFQPTSTCLVYLEHELPTNFSGSGEYKYFYLATVEKWVEDHLSSWVDRRISVDTTCEKLRQLLEEYFHQASSAYSAASDIPRSLSTMYLTVMELWIACDKCACSMYPLLRDFEPEVELSSFQSLSLPFKSQLERLFAAEAYLQRRREDARANAPSLYRDFGHPSSFAVRFFDESLEHRQLLTNIERRAMVARQEKRLELAQKKQQYHDLIAASDKRNCDYREVYYKYYGSCKTEHAHYCIKCSLRSQAEGIQIQVHEWPLHSDKAIAKATVFELQIPQAYSHWRDSTMFLLVEVLGFVHDKPTEPRANYNLNRQDVLSNFWASPSDRRIELISEVKPLTGSHYRVKNEVAFLQEKDICVENALQYQYFDSSCNTFIGILKSTQEVSKKCTYQLPARSSKLQAYLQTPITLDDITPNQVIARLSDCPSHFSLDEYKAFGSLPIGYGIQYQNILVQLAMPAIDLNKIETQCLLLQTIHRAGPPTTNKNPERIAHEILIDESFCQALIYKIEAALRRISENWETWRAVATLVQVTLRILSINASNLIAARCTELLEKARLVSLTWLNRLKKRLPTIVDDAERKELSSRLTEIGLLCTSTLDSDGKCLEDILCSSSAVSELLQASIVVQENKDATSSEHEYLHCAMLQSWRLLLLRALPVLVRNISSDTVQEGLNKAVAASWASFCPTNRWSVLGNPQHHWIYVRCGAQVVHFNLLTAELLVNGLPLSRLPVQYTQHHLYSSLFDKMPIEVMSTDEPGMEFCAMHPFHPDWCYNLSFGMEDSDMFILAARGGTKFDLVPSRVFKGQLPTLFVDDYFHWYDHDTEEVEFRTRDDPWASVSGLWRLKRHGASWRLENGNRCLISPASNTGSTLSKILSPLELQSHIHISLESSCVVLIELPRRRLGFRYVPGDSKIYSHQYKEMVIDVDQQIGTLSGLATILVLKSEQGVENRLALILEGDVTYSTTAMGHVSVSVKLDTAWTTHAYQVDEILGRLIDNGSLQSKLFLCYLHALTSHCLPDALTGHTGTEAALSILRSGAAASFDVLTAANIVLLKAIAQLTPERKFYPAHLKVMQEVHWDNNLPSMSQSPDFYTAVKELFTISRRTKLLHSNDVYIDPPKLDFVKLHLLDRDMIRTSSFRVDGFGAEHRTHDFDQRYEARANVADSQRGLRSSVAAGMIFRNQATLHSSVYAHRLQNSLRTVHLHDATVQGLNTQLDPPTLRYDASWLANPSSFLPDMWCNLHSLLARTPYRFNKFDLMIWLSTAAFAESADMDVIQALAAFYNCRDLASINIPSVPSFDLAEGDSPTLSAIQSLVRIYQPYEACPEYLIPQLLDEEHWQCVQRRRTLLEMKRSKAVDAFARALHEQWPCEVPTTPCTQFAETYLDTGGAMSEVRPMFKIWYDNRCFYQYLKNVSDTLERQMIACVETKDMHVLDVQNHSEEINGFSFYGIKDVFNLEAPASSTASSNPTDLCLPMPPPPLQISTRQQTMDGGSNQANKRLASLFRKLRIRAKSLCEKDYILYLRESCDSLDLQETRLQICAYISKRDLLKRYLDDCRQFFDEMSSVLQRLVRSGDEIAAKIGQSPRISPTFWLRQLNRDRFDTLTESWKRVVIGYGLAVTELQRARRLLALSSHPHEFAEELRNRGHQNWEPMKFPETLLLEAESGLLIREVQEEIAEQMRRPPNNANSVMQLNMGEGKSSVIVPIIAAFLAQGKLLVRVIVAKSQSRQMFQMLVSKIGGLLNRRIYHMPFSRALKLSSSEANAIGEIYQECRANRGILLVQPEHILSFKLMGIECLLNGQPDVGRSLQRTQSFFDKHSRDIVDESDENFSVKFELVYTMGTQLPIQLSPERWTIVHSVLGLVAKYAAVVEKLFPSSIEFEDHRGSRYPRTRILGGDAEEKLLDLICEHICEVGISGLFSIARQPSEIRQTILRYIRQSELTPGDVNKVEGGPFFTETNKEPLLLLRGLLAGGVLSFTLKSKRWRVNYGIDPSRKPKTQLAVPYRSKDSPSPRSEFSHPDVVIALTSLTYYYGGLNDQDLFDTFAHLEKSDQSDVEYEIWVGSVGALPEAFRHLTGINIKDRHQCTTDIFPWLRYSKGAIDYFLSHIVFPKAMKEFPYKLSASGWDLGAIKSHPTTGFSGTNDSRQVLPLSVHYLDPEKQKHTNALVLAYLLQEENSLKLLPPRTDAERLLNIIDAMKPPTRVILDAGAQILELSNIEVAETWLRISNSAGTKAKAVIFFNDNEELSVLDHNNCVESLQTSPFSKHLDECLVYLDQAHTRGTDLKMPKNYRAAVTLGANLTKDTLVQACMRMRKLGKGQSVIFCIPEEIQTKIMECTSTPRVTDIEVSDLLAWAITETWADMRRNISLWATQGHRYEDHKDCLNGVQTTVEQAKEFLEIEAQSLEDRYRPRLRNRCDAMKDWDTTNKNILEIVKRYRAFEAVSLDAATLQEEQERELSPEIEEEREVQRPARMEAEEHELHPDLVQLVKTGIFSARSDAFVPAFQALKSTSAATQFNLEQFPSDLVVTADFVRTVKPPGGVMSDSYISDSYLRPVQWILSVVSDDQPSGNRRLVILSPFEAEQLVARIKKSDVVTLHLYSPRPTQSYDPLDTLGLYCVGREFSAGTLSLLRSQIVQLNLFAGQLYFKSHTEYVELCMYLGLAWEAPKEGEKLQIDGFIVPPAGVWCLAKSPVGFLRDYIKTRREGEGIEKTHLGKVLEGGLLEKCEIDNE</sequence>
<evidence type="ECO:0000313" key="10">
    <source>
        <dbReference type="EMBL" id="CAE6995912.1"/>
    </source>
</evidence>
<dbReference type="InterPro" id="IPR051346">
    <property type="entry name" value="OTU_Deubiquitinase"/>
</dbReference>
<dbReference type="EC" id="3.4.19.12" evidence="2"/>
<dbReference type="GO" id="GO:0004843">
    <property type="term" value="F:cysteine-type deubiquitinase activity"/>
    <property type="evidence" value="ECO:0007669"/>
    <property type="project" value="UniProtKB-EC"/>
</dbReference>
<evidence type="ECO:0000256" key="1">
    <source>
        <dbReference type="ARBA" id="ARBA00000707"/>
    </source>
</evidence>
<name>A0A6S6V817_9PLEO</name>